<dbReference type="GeneID" id="18170696"/>
<proteinExistence type="predicted"/>
<protein>
    <submittedName>
        <fullName evidence="1">Uncharacterized protein</fullName>
    </submittedName>
</protein>
<dbReference type="RefSeq" id="XP_006673890.1">
    <property type="nucleotide sequence ID" value="XM_006673827.1"/>
</dbReference>
<evidence type="ECO:0000313" key="1">
    <source>
        <dbReference type="EMBL" id="EGX88645.1"/>
    </source>
</evidence>
<dbReference type="eggNOG" id="ENOG502T2G8">
    <property type="taxonomic scope" value="Eukaryota"/>
</dbReference>
<organism evidence="1 2">
    <name type="scientific">Cordyceps militaris (strain CM01)</name>
    <name type="common">Caterpillar fungus</name>
    <dbReference type="NCBI Taxonomy" id="983644"/>
    <lineage>
        <taxon>Eukaryota</taxon>
        <taxon>Fungi</taxon>
        <taxon>Dikarya</taxon>
        <taxon>Ascomycota</taxon>
        <taxon>Pezizomycotina</taxon>
        <taxon>Sordariomycetes</taxon>
        <taxon>Hypocreomycetidae</taxon>
        <taxon>Hypocreales</taxon>
        <taxon>Cordycipitaceae</taxon>
        <taxon>Cordyceps</taxon>
    </lineage>
</organism>
<dbReference type="OMA" id="FCAATRC"/>
<keyword evidence="2" id="KW-1185">Reference proteome</keyword>
<reference evidence="1 2" key="1">
    <citation type="journal article" date="2011" name="Genome Biol.">
        <title>Genome sequence of the insect pathogenic fungus Cordyceps militaris, a valued traditional Chinese medicine.</title>
        <authorList>
            <person name="Zheng P."/>
            <person name="Xia Y."/>
            <person name="Xiao G."/>
            <person name="Xiong C."/>
            <person name="Hu X."/>
            <person name="Zhang S."/>
            <person name="Zheng H."/>
            <person name="Huang Y."/>
            <person name="Zhou Y."/>
            <person name="Wang S."/>
            <person name="Zhao G.P."/>
            <person name="Liu X."/>
            <person name="St Leger R.J."/>
            <person name="Wang C."/>
        </authorList>
    </citation>
    <scope>NUCLEOTIDE SEQUENCE [LARGE SCALE GENOMIC DNA]</scope>
    <source>
        <strain evidence="1 2">CM01</strain>
    </source>
</reference>
<name>G3JRZ9_CORMM</name>
<dbReference type="InParanoid" id="G3JRZ9"/>
<dbReference type="VEuPathDB" id="FungiDB:CCM_08690"/>
<dbReference type="KEGG" id="cmt:CCM_08690"/>
<dbReference type="HOGENOM" id="CLU_146834_0_0_1"/>
<dbReference type="Proteomes" id="UP000001610">
    <property type="component" value="Unassembled WGS sequence"/>
</dbReference>
<dbReference type="EMBL" id="JH126405">
    <property type="protein sequence ID" value="EGX88645.1"/>
    <property type="molecule type" value="Genomic_DNA"/>
</dbReference>
<gene>
    <name evidence="1" type="ORF">CCM_08690</name>
</gene>
<evidence type="ECO:0000313" key="2">
    <source>
        <dbReference type="Proteomes" id="UP000001610"/>
    </source>
</evidence>
<accession>G3JRZ9</accession>
<dbReference type="OrthoDB" id="4509278at2759"/>
<sequence>MRFTTLAASALTAAPSPPQTAHLTFLDRSAAALYQLAVVADNRTYATPPNLPVARIAAPDYNAAALCDLVFAQPAAAPEHVFVIGEDGRTGQVRIEPPTPVAGIRCAGVCVANYGTCNGADGRGPRLCCNGYCAANLCRPWNGV</sequence>
<dbReference type="AlphaFoldDB" id="G3JRZ9"/>